<dbReference type="EMBL" id="JACHLN010000001">
    <property type="protein sequence ID" value="MBB4838185.1"/>
    <property type="molecule type" value="Genomic_DNA"/>
</dbReference>
<dbReference type="RefSeq" id="WP_184163927.1">
    <property type="nucleotide sequence ID" value="NZ_JACHLN010000001.1"/>
</dbReference>
<keyword evidence="2" id="KW-1185">Reference proteome</keyword>
<accession>A0A7W7K0K7</accession>
<evidence type="ECO:0000313" key="1">
    <source>
        <dbReference type="EMBL" id="MBB4838185.1"/>
    </source>
</evidence>
<organism evidence="1 2">
    <name type="scientific">Sphingomonas kyeonggiensis</name>
    <dbReference type="NCBI Taxonomy" id="1268553"/>
    <lineage>
        <taxon>Bacteria</taxon>
        <taxon>Pseudomonadati</taxon>
        <taxon>Pseudomonadota</taxon>
        <taxon>Alphaproteobacteria</taxon>
        <taxon>Sphingomonadales</taxon>
        <taxon>Sphingomonadaceae</taxon>
        <taxon>Sphingomonas</taxon>
    </lineage>
</organism>
<sequence length="85" mass="9109">MTDAARRPLEDLIGELLDGVTALPAAGLRATSVAFDLPIEATVEAGPTGPMVRADVPRTRTRTWFDRPVGRLSLNIGTLPVEEVQ</sequence>
<reference evidence="1 2" key="1">
    <citation type="submission" date="2020-08" db="EMBL/GenBank/DDBJ databases">
        <title>Functional genomics of gut bacteria from endangered species of beetles.</title>
        <authorList>
            <person name="Carlos-Shanley C."/>
        </authorList>
    </citation>
    <scope>NUCLEOTIDE SEQUENCE [LARGE SCALE GENOMIC DNA]</scope>
    <source>
        <strain evidence="1 2">S00224</strain>
    </source>
</reference>
<proteinExistence type="predicted"/>
<comment type="caution">
    <text evidence="1">The sequence shown here is derived from an EMBL/GenBank/DDBJ whole genome shotgun (WGS) entry which is preliminary data.</text>
</comment>
<dbReference type="Proteomes" id="UP000575241">
    <property type="component" value="Unassembled WGS sequence"/>
</dbReference>
<protein>
    <submittedName>
        <fullName evidence="1">Uncharacterized protein</fullName>
    </submittedName>
</protein>
<dbReference type="AlphaFoldDB" id="A0A7W7K0K7"/>
<evidence type="ECO:0000313" key="2">
    <source>
        <dbReference type="Proteomes" id="UP000575241"/>
    </source>
</evidence>
<name>A0A7W7K0K7_9SPHN</name>
<gene>
    <name evidence="1" type="ORF">HNP52_001236</name>
</gene>